<evidence type="ECO:0000256" key="1">
    <source>
        <dbReference type="SAM" id="MobiDB-lite"/>
    </source>
</evidence>
<evidence type="ECO:0000313" key="3">
    <source>
        <dbReference type="Proteomes" id="UP001175271"/>
    </source>
</evidence>
<organism evidence="2 3">
    <name type="scientific">Steinernema hermaphroditum</name>
    <dbReference type="NCBI Taxonomy" id="289476"/>
    <lineage>
        <taxon>Eukaryota</taxon>
        <taxon>Metazoa</taxon>
        <taxon>Ecdysozoa</taxon>
        <taxon>Nematoda</taxon>
        <taxon>Chromadorea</taxon>
        <taxon>Rhabditida</taxon>
        <taxon>Tylenchina</taxon>
        <taxon>Panagrolaimomorpha</taxon>
        <taxon>Strongyloidoidea</taxon>
        <taxon>Steinernematidae</taxon>
        <taxon>Steinernema</taxon>
    </lineage>
</organism>
<keyword evidence="3" id="KW-1185">Reference proteome</keyword>
<sequence>MSFVHKRRFGKQSMTRKKNSKKRANAGKKNASATSQNKSTPSVNSDANLTELMQRFQVKDTDEPAQAYEKCATMWRELERSAATVKAKYRQMAKESRERSDEVLKRLEEIKGALVDIRDKLVQEDETKEADEQGYDADSSHSGDANDDEDCVRRQRIMKMIGATLKVLMS</sequence>
<gene>
    <name evidence="2" type="ORF">QR680_007448</name>
</gene>
<accession>A0AA39IFN9</accession>
<dbReference type="Proteomes" id="UP001175271">
    <property type="component" value="Unassembled WGS sequence"/>
</dbReference>
<evidence type="ECO:0000313" key="2">
    <source>
        <dbReference type="EMBL" id="KAK0422232.1"/>
    </source>
</evidence>
<feature type="compositionally biased region" description="Acidic residues" evidence="1">
    <location>
        <begin position="126"/>
        <end position="135"/>
    </location>
</feature>
<feature type="compositionally biased region" description="Basic residues" evidence="1">
    <location>
        <begin position="1"/>
        <end position="26"/>
    </location>
</feature>
<name>A0AA39IFN9_9BILA</name>
<dbReference type="AlphaFoldDB" id="A0AA39IFN9"/>
<feature type="region of interest" description="Disordered" evidence="1">
    <location>
        <begin position="118"/>
        <end position="151"/>
    </location>
</feature>
<feature type="compositionally biased region" description="Polar residues" evidence="1">
    <location>
        <begin position="31"/>
        <end position="47"/>
    </location>
</feature>
<proteinExistence type="predicted"/>
<dbReference type="EMBL" id="JAUCMV010000001">
    <property type="protein sequence ID" value="KAK0422232.1"/>
    <property type="molecule type" value="Genomic_DNA"/>
</dbReference>
<comment type="caution">
    <text evidence="2">The sequence shown here is derived from an EMBL/GenBank/DDBJ whole genome shotgun (WGS) entry which is preliminary data.</text>
</comment>
<reference evidence="2" key="1">
    <citation type="submission" date="2023-06" db="EMBL/GenBank/DDBJ databases">
        <title>Genomic analysis of the entomopathogenic nematode Steinernema hermaphroditum.</title>
        <authorList>
            <person name="Schwarz E.M."/>
            <person name="Heppert J.K."/>
            <person name="Baniya A."/>
            <person name="Schwartz H.T."/>
            <person name="Tan C.-H."/>
            <person name="Antoshechkin I."/>
            <person name="Sternberg P.W."/>
            <person name="Goodrich-Blair H."/>
            <person name="Dillman A.R."/>
        </authorList>
    </citation>
    <scope>NUCLEOTIDE SEQUENCE</scope>
    <source>
        <strain evidence="2">PS9179</strain>
        <tissue evidence="2">Whole animal</tissue>
    </source>
</reference>
<feature type="region of interest" description="Disordered" evidence="1">
    <location>
        <begin position="1"/>
        <end position="47"/>
    </location>
</feature>
<protein>
    <submittedName>
        <fullName evidence="2">Uncharacterized protein</fullName>
    </submittedName>
</protein>